<evidence type="ECO:0000313" key="2">
    <source>
        <dbReference type="Proteomes" id="UP001231649"/>
    </source>
</evidence>
<dbReference type="Proteomes" id="UP001231649">
    <property type="component" value="Chromosome 2"/>
</dbReference>
<name>A0ACC2R9B3_9NEOP</name>
<comment type="caution">
    <text evidence="1">The sequence shown here is derived from an EMBL/GenBank/DDBJ whole genome shotgun (WGS) entry which is preliminary data.</text>
</comment>
<gene>
    <name evidence="1" type="ORF">PYW08_007228</name>
</gene>
<organism evidence="1 2">
    <name type="scientific">Mythimna loreyi</name>
    <dbReference type="NCBI Taxonomy" id="667449"/>
    <lineage>
        <taxon>Eukaryota</taxon>
        <taxon>Metazoa</taxon>
        <taxon>Ecdysozoa</taxon>
        <taxon>Arthropoda</taxon>
        <taxon>Hexapoda</taxon>
        <taxon>Insecta</taxon>
        <taxon>Pterygota</taxon>
        <taxon>Neoptera</taxon>
        <taxon>Endopterygota</taxon>
        <taxon>Lepidoptera</taxon>
        <taxon>Glossata</taxon>
        <taxon>Ditrysia</taxon>
        <taxon>Noctuoidea</taxon>
        <taxon>Noctuidae</taxon>
        <taxon>Noctuinae</taxon>
        <taxon>Hadenini</taxon>
        <taxon>Mythimna</taxon>
    </lineage>
</organism>
<protein>
    <submittedName>
        <fullName evidence="1">Uncharacterized protein</fullName>
    </submittedName>
</protein>
<accession>A0ACC2R9B3</accession>
<dbReference type="EMBL" id="CM056778">
    <property type="protein sequence ID" value="KAJ8736572.1"/>
    <property type="molecule type" value="Genomic_DNA"/>
</dbReference>
<evidence type="ECO:0000313" key="1">
    <source>
        <dbReference type="EMBL" id="KAJ8736572.1"/>
    </source>
</evidence>
<keyword evidence="2" id="KW-1185">Reference proteome</keyword>
<sequence length="639" mass="70428">MMILLLSVCSVLAALAAGQQAPSVDIQQGTVIGSVATNETYFEFYGIPYADSTSGINRFKAPLPPPSFEVPFVANRKDIKCVRALNPGYEGTEDCLVANIFTPSLDTTKRMPVMVWIRGKEFDRVHGQELSFRNFMQKEVIVVSLNYRESILGFLCLGTKTAPGNAGLKDIIAGLKWVKANIERFGGNPENITLFGHGSGAAAVDLVTMSPMGTGLVQKAIAQSGNALAPWAVSRDNLEYALQVAEALGHEIETIEQLSEVFTRTSVSALMGVINDLDLTDNSLAFAPCVERQELEGVEPFLIKTPAQIIRDAEFLPIPMIFGFVDVEGTIRAEEAVDDDWLERMNKTFTEFIQPDLKFETDAERNAVAQRIREFYFQENAIDKDHVDKYLKYHGDTMMLVSSVREARTRTFARPGSPVYLYQFSYSGTLGKPFVGPIDVEFAAHSEELAYMFHNSAPTEALNNDLIVGNILVERWTNFAKTGNPESTTSSVNWLPYTSTWFNFIRIIDDSEQNQSGNFELPLQFPHTVTINFWDAIYSSNFLDAQSTWSIRDREDDVTEAPTTAAPTTAAPTTNDSTSGEPQEPTTEPATTASPPPDEGTSPAPDDEDNSASTAVGYTFLIVSLFSLLSHLHSSQMLS</sequence>
<reference evidence="1" key="1">
    <citation type="submission" date="2023-03" db="EMBL/GenBank/DDBJ databases">
        <title>Chromosome-level genomes of two armyworms, Mythimna separata and Mythimna loreyi, provide insights into the biosynthesis and reception of sex pheromones.</title>
        <authorList>
            <person name="Zhao H."/>
        </authorList>
    </citation>
    <scope>NUCLEOTIDE SEQUENCE</scope>
    <source>
        <strain evidence="1">BeijingLab</strain>
    </source>
</reference>
<proteinExistence type="predicted"/>